<evidence type="ECO:0000256" key="1">
    <source>
        <dbReference type="SAM" id="MobiDB-lite"/>
    </source>
</evidence>
<reference evidence="3" key="1">
    <citation type="journal article" date="2024" name="IScience">
        <title>Strigolactones Initiate the Formation of Haustorium-like Structures in Castilleja.</title>
        <authorList>
            <person name="Buerger M."/>
            <person name="Peterson D."/>
            <person name="Chory J."/>
        </authorList>
    </citation>
    <scope>NUCLEOTIDE SEQUENCE [LARGE SCALE GENOMIC DNA]</scope>
</reference>
<proteinExistence type="predicted"/>
<keyword evidence="3" id="KW-1185">Reference proteome</keyword>
<name>A0ABD3CN84_9LAMI</name>
<protein>
    <submittedName>
        <fullName evidence="2">Uncharacterized protein</fullName>
    </submittedName>
</protein>
<accession>A0ABD3CN84</accession>
<evidence type="ECO:0000313" key="3">
    <source>
        <dbReference type="Proteomes" id="UP001632038"/>
    </source>
</evidence>
<evidence type="ECO:0000313" key="2">
    <source>
        <dbReference type="EMBL" id="KAL3631423.1"/>
    </source>
</evidence>
<feature type="compositionally biased region" description="Low complexity" evidence="1">
    <location>
        <begin position="24"/>
        <end position="36"/>
    </location>
</feature>
<comment type="caution">
    <text evidence="2">The sequence shown here is derived from an EMBL/GenBank/DDBJ whole genome shotgun (WGS) entry which is preliminary data.</text>
</comment>
<feature type="region of interest" description="Disordered" evidence="1">
    <location>
        <begin position="20"/>
        <end position="41"/>
    </location>
</feature>
<dbReference type="AlphaFoldDB" id="A0ABD3CN84"/>
<dbReference type="Proteomes" id="UP001632038">
    <property type="component" value="Unassembled WGS sequence"/>
</dbReference>
<dbReference type="EMBL" id="JAVIJP010000032">
    <property type="protein sequence ID" value="KAL3631423.1"/>
    <property type="molecule type" value="Genomic_DNA"/>
</dbReference>
<gene>
    <name evidence="2" type="ORF">CASFOL_024407</name>
</gene>
<organism evidence="2 3">
    <name type="scientific">Castilleja foliolosa</name>
    <dbReference type="NCBI Taxonomy" id="1961234"/>
    <lineage>
        <taxon>Eukaryota</taxon>
        <taxon>Viridiplantae</taxon>
        <taxon>Streptophyta</taxon>
        <taxon>Embryophyta</taxon>
        <taxon>Tracheophyta</taxon>
        <taxon>Spermatophyta</taxon>
        <taxon>Magnoliopsida</taxon>
        <taxon>eudicotyledons</taxon>
        <taxon>Gunneridae</taxon>
        <taxon>Pentapetalae</taxon>
        <taxon>asterids</taxon>
        <taxon>lamiids</taxon>
        <taxon>Lamiales</taxon>
        <taxon>Orobanchaceae</taxon>
        <taxon>Pedicularideae</taxon>
        <taxon>Castillejinae</taxon>
        <taxon>Castilleja</taxon>
    </lineage>
</organism>
<sequence length="259" mass="28814">MGCVCGKPYVIDDSKVSPVDQRLSNKSISNPRSVSSSRRDDSNEGRVILIDNKQVNGSIRLHGENFDRKREKAECTAQVLLIRGLESYREKKKGNRLLMDGRLGWLRWPAKLLRAGCRGGPILLRSWIRNIFRSITLGVLFEAVKSGPIYCDITASYCVFDRGSNPGPKSNGLIKFDPACPIGSSSFVCLNDKKHMASPTPGAGVRYLVLIPKRWLPVFQSIRNDQPSLLTNQITTPTGISPSDPRTPGRWLIRLPGLR</sequence>